<accession>A0AAG5CNZ5</accession>
<protein>
    <submittedName>
        <fullName evidence="1">Uncharacterized protein</fullName>
    </submittedName>
</protein>
<evidence type="ECO:0000313" key="2">
    <source>
        <dbReference type="Proteomes" id="UP000075880"/>
    </source>
</evidence>
<dbReference type="Proteomes" id="UP000075880">
    <property type="component" value="Unassembled WGS sequence"/>
</dbReference>
<dbReference type="AlphaFoldDB" id="A0AAG5CNZ5"/>
<proteinExistence type="predicted"/>
<dbReference type="EnsemblMetazoa" id="ENSAATROPT000569">
    <property type="protein sequence ID" value="ENSAATROPP000542"/>
    <property type="gene ID" value="ENSAATROPG000459"/>
</dbReference>
<organism evidence="1 2">
    <name type="scientific">Anopheles atroparvus</name>
    <name type="common">European mosquito</name>
    <dbReference type="NCBI Taxonomy" id="41427"/>
    <lineage>
        <taxon>Eukaryota</taxon>
        <taxon>Metazoa</taxon>
        <taxon>Ecdysozoa</taxon>
        <taxon>Arthropoda</taxon>
        <taxon>Hexapoda</taxon>
        <taxon>Insecta</taxon>
        <taxon>Pterygota</taxon>
        <taxon>Neoptera</taxon>
        <taxon>Endopterygota</taxon>
        <taxon>Diptera</taxon>
        <taxon>Nematocera</taxon>
        <taxon>Culicoidea</taxon>
        <taxon>Culicidae</taxon>
        <taxon>Anophelinae</taxon>
        <taxon>Anopheles</taxon>
    </lineage>
</organism>
<sequence>MLPAKKVSLYGFFTLVKTNQSRIFKIAALDKGISIELEKKNYTCVACARAHLHSYTYTHVNGIMGDSSHTMTHSNRSIRIR</sequence>
<name>A0AAG5CNZ5_ANOAO</name>
<evidence type="ECO:0000313" key="1">
    <source>
        <dbReference type="EnsemblMetazoa" id="ENSAATROPP000542"/>
    </source>
</evidence>
<keyword evidence="2" id="KW-1185">Reference proteome</keyword>
<reference evidence="1" key="1">
    <citation type="submission" date="2024-04" db="UniProtKB">
        <authorList>
            <consortium name="EnsemblMetazoa"/>
        </authorList>
    </citation>
    <scope>IDENTIFICATION</scope>
    <source>
        <strain evidence="1">EBRO</strain>
    </source>
</reference>